<comment type="caution">
    <text evidence="3">The sequence shown here is derived from an EMBL/GenBank/DDBJ whole genome shotgun (WGS) entry which is preliminary data.</text>
</comment>
<dbReference type="Pfam" id="PF13344">
    <property type="entry name" value="Hydrolase_6"/>
    <property type="match status" value="1"/>
</dbReference>
<dbReference type="PIRSF" id="PIRSF000915">
    <property type="entry name" value="PGP-type_phosphatase"/>
    <property type="match status" value="1"/>
</dbReference>
<evidence type="ECO:0000256" key="1">
    <source>
        <dbReference type="ARBA" id="ARBA00022801"/>
    </source>
</evidence>
<dbReference type="GO" id="GO:0005737">
    <property type="term" value="C:cytoplasm"/>
    <property type="evidence" value="ECO:0007669"/>
    <property type="project" value="TreeGrafter"/>
</dbReference>
<dbReference type="AlphaFoldDB" id="A0A8J5N869"/>
<dbReference type="NCBIfam" id="TIGR01452">
    <property type="entry name" value="PGP_euk"/>
    <property type="match status" value="1"/>
</dbReference>
<dbReference type="Proteomes" id="UP000747542">
    <property type="component" value="Unassembled WGS sequence"/>
</dbReference>
<dbReference type="Pfam" id="PF13242">
    <property type="entry name" value="Hydrolase_like"/>
    <property type="match status" value="1"/>
</dbReference>
<evidence type="ECO:0000313" key="3">
    <source>
        <dbReference type="EMBL" id="KAG7174971.1"/>
    </source>
</evidence>
<organism evidence="3 4">
    <name type="scientific">Homarus americanus</name>
    <name type="common">American lobster</name>
    <dbReference type="NCBI Taxonomy" id="6706"/>
    <lineage>
        <taxon>Eukaryota</taxon>
        <taxon>Metazoa</taxon>
        <taxon>Ecdysozoa</taxon>
        <taxon>Arthropoda</taxon>
        <taxon>Crustacea</taxon>
        <taxon>Multicrustacea</taxon>
        <taxon>Malacostraca</taxon>
        <taxon>Eumalacostraca</taxon>
        <taxon>Eucarida</taxon>
        <taxon>Decapoda</taxon>
        <taxon>Pleocyemata</taxon>
        <taxon>Astacidea</taxon>
        <taxon>Nephropoidea</taxon>
        <taxon>Nephropidae</taxon>
        <taxon>Homarus</taxon>
    </lineage>
</organism>
<evidence type="ECO:0000313" key="4">
    <source>
        <dbReference type="Proteomes" id="UP000747542"/>
    </source>
</evidence>
<evidence type="ECO:0000256" key="2">
    <source>
        <dbReference type="SAM" id="MobiDB-lite"/>
    </source>
</evidence>
<proteinExistence type="predicted"/>
<gene>
    <name evidence="3" type="primary">PGP-L1</name>
    <name evidence="3" type="ORF">Hamer_G015178</name>
</gene>
<keyword evidence="1" id="KW-0378">Hydrolase</keyword>
<dbReference type="PANTHER" id="PTHR19288">
    <property type="entry name" value="4-NITROPHENYLPHOSPHATASE-RELATED"/>
    <property type="match status" value="1"/>
</dbReference>
<keyword evidence="4" id="KW-1185">Reference proteome</keyword>
<dbReference type="GO" id="GO:0016791">
    <property type="term" value="F:phosphatase activity"/>
    <property type="evidence" value="ECO:0007669"/>
    <property type="project" value="InterPro"/>
</dbReference>
<dbReference type="EMBL" id="JAHLQT010006356">
    <property type="protein sequence ID" value="KAG7174971.1"/>
    <property type="molecule type" value="Genomic_DNA"/>
</dbReference>
<dbReference type="InterPro" id="IPR006357">
    <property type="entry name" value="HAD-SF_hydro_IIA"/>
</dbReference>
<dbReference type="NCBIfam" id="TIGR01460">
    <property type="entry name" value="HAD-SF-IIA"/>
    <property type="match status" value="1"/>
</dbReference>
<reference evidence="3" key="1">
    <citation type="journal article" date="2021" name="Sci. Adv.">
        <title>The American lobster genome reveals insights on longevity, neural, and immune adaptations.</title>
        <authorList>
            <person name="Polinski J.M."/>
            <person name="Zimin A.V."/>
            <person name="Clark K.F."/>
            <person name="Kohn A.B."/>
            <person name="Sadowski N."/>
            <person name="Timp W."/>
            <person name="Ptitsyn A."/>
            <person name="Khanna P."/>
            <person name="Romanova D.Y."/>
            <person name="Williams P."/>
            <person name="Greenwood S.J."/>
            <person name="Moroz L.L."/>
            <person name="Walt D.R."/>
            <person name="Bodnar A.G."/>
        </authorList>
    </citation>
    <scope>NUCLEOTIDE SEQUENCE</scope>
    <source>
        <strain evidence="3">GMGI-L3</strain>
    </source>
</reference>
<dbReference type="InterPro" id="IPR006349">
    <property type="entry name" value="PGP_euk"/>
</dbReference>
<dbReference type="OrthoDB" id="413953at2759"/>
<sequence>MVPRPGQPESRIQTHHSSVSTPTWRRMAALPKLLDKSNIKHFLDSFDTVLTDCDGVLWNGDYIIGQANDALNQLRALGKKVFFITNNSTKSRDTYLAKFERLDIIGSKEEIVSSSYVMAQYLKQQNFNKKVYVVGNKGMSDELDNVGIAHMGVEPDPLVGCVFDLKDIKDVVELDPEVGAVAVGFDGTFSFPKILRAASYLNKPGCLFIATNTDERFPIQSSKLIFPGTGCMVRCVETVAMRPPTIMGKPSKMMFSVISEQHQLQPSRTIVIGDNCKTDIVFGKNCGLHTMMVLSGITQMKELEEYAANQDEEKHKRLPDYYLPQLEDLIPLLNDENCK</sequence>
<name>A0A8J5N869_HOMAM</name>
<protein>
    <submittedName>
        <fullName evidence="3">Glycerol-3-phosphate phosphatase-like 1</fullName>
    </submittedName>
</protein>
<dbReference type="PANTHER" id="PTHR19288:SF93">
    <property type="entry name" value="FI11325P-RELATED"/>
    <property type="match status" value="1"/>
</dbReference>
<accession>A0A8J5N869</accession>
<feature type="region of interest" description="Disordered" evidence="2">
    <location>
        <begin position="1"/>
        <end position="20"/>
    </location>
</feature>